<dbReference type="InterPro" id="IPR036291">
    <property type="entry name" value="NAD(P)-bd_dom_sf"/>
</dbReference>
<keyword evidence="4" id="KW-1185">Reference proteome</keyword>
<sequence length="321" mass="35514">MLKAGVLGAGHLGKIHLRLLEQSENYTLVGFYDTNNTQAKSIAKEFGYHLFNSIEELIAAVDVVDIVTPTFAHFDVAKQAIEAGKHVFIEKPITNTVAEAEQLIDLANANNVKGQVGHVERFNPAYTAVSNKIENPMFIEAHRLAEFNPRGTDVPVVLDLMIHDIDAILSVVHSDVKHISASGVSVISETPDIANARIEFENGCVANLTASRISLKNMRKSRFFQRDAYISVDFFEKKCEVVKMKDAPKEPDDFAMILQNAEGIKKQIYFDNPDVPSNNAILDELNAFAHAIHNNTTPIVSLEQGKKALEVALKIIDCFKS</sequence>
<dbReference type="PANTHER" id="PTHR43377">
    <property type="entry name" value="BILIVERDIN REDUCTASE A"/>
    <property type="match status" value="1"/>
</dbReference>
<dbReference type="GO" id="GO:0000166">
    <property type="term" value="F:nucleotide binding"/>
    <property type="evidence" value="ECO:0007669"/>
    <property type="project" value="InterPro"/>
</dbReference>
<evidence type="ECO:0000259" key="2">
    <source>
        <dbReference type="Pfam" id="PF22725"/>
    </source>
</evidence>
<dbReference type="Gene3D" id="3.30.360.10">
    <property type="entry name" value="Dihydrodipicolinate Reductase, domain 2"/>
    <property type="match status" value="1"/>
</dbReference>
<dbReference type="InterPro" id="IPR000683">
    <property type="entry name" value="Gfo/Idh/MocA-like_OxRdtase_N"/>
</dbReference>
<evidence type="ECO:0000313" key="4">
    <source>
        <dbReference type="Proteomes" id="UP000601108"/>
    </source>
</evidence>
<dbReference type="Proteomes" id="UP000601108">
    <property type="component" value="Unassembled WGS sequence"/>
</dbReference>
<dbReference type="AlphaFoldDB" id="A0A918JX98"/>
<dbReference type="EMBL" id="BMWS01000026">
    <property type="protein sequence ID" value="GGX28896.1"/>
    <property type="molecule type" value="Genomic_DNA"/>
</dbReference>
<dbReference type="InterPro" id="IPR051450">
    <property type="entry name" value="Gfo/Idh/MocA_Oxidoreductases"/>
</dbReference>
<gene>
    <name evidence="3" type="ORF">GCM10007384_32610</name>
</gene>
<accession>A0A918JX98</accession>
<dbReference type="SUPFAM" id="SSF55347">
    <property type="entry name" value="Glyceraldehyde-3-phosphate dehydrogenase-like, C-terminal domain"/>
    <property type="match status" value="1"/>
</dbReference>
<evidence type="ECO:0000259" key="1">
    <source>
        <dbReference type="Pfam" id="PF01408"/>
    </source>
</evidence>
<dbReference type="Pfam" id="PF01408">
    <property type="entry name" value="GFO_IDH_MocA"/>
    <property type="match status" value="1"/>
</dbReference>
<name>A0A918JX98_9FLAO</name>
<dbReference type="SUPFAM" id="SSF51735">
    <property type="entry name" value="NAD(P)-binding Rossmann-fold domains"/>
    <property type="match status" value="1"/>
</dbReference>
<feature type="domain" description="Gfo/Idh/MocA-like oxidoreductase N-terminal" evidence="1">
    <location>
        <begin position="3"/>
        <end position="118"/>
    </location>
</feature>
<dbReference type="Pfam" id="PF22725">
    <property type="entry name" value="GFO_IDH_MocA_C3"/>
    <property type="match status" value="1"/>
</dbReference>
<comment type="caution">
    <text evidence="3">The sequence shown here is derived from an EMBL/GenBank/DDBJ whole genome shotgun (WGS) entry which is preliminary data.</text>
</comment>
<dbReference type="PANTHER" id="PTHR43377:SF1">
    <property type="entry name" value="BILIVERDIN REDUCTASE A"/>
    <property type="match status" value="1"/>
</dbReference>
<reference evidence="3 4" key="1">
    <citation type="journal article" date="2014" name="Int. J. Syst. Evol. Microbiol.">
        <title>Complete genome sequence of Corynebacterium casei LMG S-19264T (=DSM 44701T), isolated from a smear-ripened cheese.</title>
        <authorList>
            <consortium name="US DOE Joint Genome Institute (JGI-PGF)"/>
            <person name="Walter F."/>
            <person name="Albersmeier A."/>
            <person name="Kalinowski J."/>
            <person name="Ruckert C."/>
        </authorList>
    </citation>
    <scope>NUCLEOTIDE SEQUENCE [LARGE SCALE GENOMIC DNA]</scope>
    <source>
        <strain evidence="3 4">KCTC 12285</strain>
    </source>
</reference>
<evidence type="ECO:0000313" key="3">
    <source>
        <dbReference type="EMBL" id="GGX28896.1"/>
    </source>
</evidence>
<organism evidence="3 4">
    <name type="scientific">Aquimarina muelleri</name>
    <dbReference type="NCBI Taxonomy" id="279356"/>
    <lineage>
        <taxon>Bacteria</taxon>
        <taxon>Pseudomonadati</taxon>
        <taxon>Bacteroidota</taxon>
        <taxon>Flavobacteriia</taxon>
        <taxon>Flavobacteriales</taxon>
        <taxon>Flavobacteriaceae</taxon>
        <taxon>Aquimarina</taxon>
    </lineage>
</organism>
<dbReference type="RefSeq" id="WP_027413016.1">
    <property type="nucleotide sequence ID" value="NZ_BMWS01000026.1"/>
</dbReference>
<protein>
    <submittedName>
        <fullName evidence="3">Oxidoreductase</fullName>
    </submittedName>
</protein>
<proteinExistence type="predicted"/>
<feature type="domain" description="GFO/IDH/MocA-like oxidoreductase" evidence="2">
    <location>
        <begin position="156"/>
        <end position="216"/>
    </location>
</feature>
<dbReference type="Gene3D" id="3.40.50.720">
    <property type="entry name" value="NAD(P)-binding Rossmann-like Domain"/>
    <property type="match status" value="1"/>
</dbReference>
<dbReference type="InterPro" id="IPR055170">
    <property type="entry name" value="GFO_IDH_MocA-like_dom"/>
</dbReference>